<name>A0A2D0MZL5_FLAN2</name>
<evidence type="ECO:0000313" key="3">
    <source>
        <dbReference type="Proteomes" id="UP000223913"/>
    </source>
</evidence>
<dbReference type="InterPro" id="IPR001173">
    <property type="entry name" value="Glyco_trans_2-like"/>
</dbReference>
<dbReference type="RefSeq" id="WP_099154999.1">
    <property type="nucleotide sequence ID" value="NZ_PDUD01000052.1"/>
</dbReference>
<evidence type="ECO:0000313" key="2">
    <source>
        <dbReference type="EMBL" id="PHN01566.1"/>
    </source>
</evidence>
<sequence>MNVYIYFNNKQINPVPKMISVIIPTAGNNPERIINLQETLQCLRNQSYSDWELIIVEQSLDGNFYNDQIPCDQYIPIQDPENRGFNLGWVNNVGAGVAKGNRLVIMNGDIVFADGLLESVANFKGAPFFIASTYTIWTTRKQKEEFLKSRDLTALLDISDVPESPFLDIWATNLAIAYDRDWYLNTFGGYLENFFRWGWEEIEAVNRILNILEIRNSELEQIKGTGIAHLFHTNRDQRSHMKNRKIFTVFRCQDPKVICTALQAKGVGNPKLPNPISVPTKRRMRNIV</sequence>
<evidence type="ECO:0000259" key="1">
    <source>
        <dbReference type="Pfam" id="PF00535"/>
    </source>
</evidence>
<protein>
    <recommendedName>
        <fullName evidence="1">Glycosyltransferase 2-like domain-containing protein</fullName>
    </recommendedName>
</protein>
<comment type="caution">
    <text evidence="2">The sequence shown here is derived from an EMBL/GenBank/DDBJ whole genome shotgun (WGS) entry which is preliminary data.</text>
</comment>
<keyword evidence="3" id="KW-1185">Reference proteome</keyword>
<feature type="domain" description="Glycosyltransferase 2-like" evidence="1">
    <location>
        <begin position="20"/>
        <end position="126"/>
    </location>
</feature>
<dbReference type="EMBL" id="PDUD01000052">
    <property type="protein sequence ID" value="PHN01566.1"/>
    <property type="molecule type" value="Genomic_DNA"/>
</dbReference>
<dbReference type="Gene3D" id="3.90.550.10">
    <property type="entry name" value="Spore Coat Polysaccharide Biosynthesis Protein SpsA, Chain A"/>
    <property type="match status" value="1"/>
</dbReference>
<reference evidence="2 3" key="1">
    <citation type="submission" date="2017-10" db="EMBL/GenBank/DDBJ databases">
        <title>The draft genome sequence of Lewinella nigricans NBRC 102662.</title>
        <authorList>
            <person name="Wang K."/>
        </authorList>
    </citation>
    <scope>NUCLEOTIDE SEQUENCE [LARGE SCALE GENOMIC DNA]</scope>
    <source>
        <strain evidence="2 3">NBRC 102662</strain>
    </source>
</reference>
<proteinExistence type="predicted"/>
<dbReference type="CDD" id="cd00761">
    <property type="entry name" value="Glyco_tranf_GTA_type"/>
    <property type="match status" value="1"/>
</dbReference>
<dbReference type="SUPFAM" id="SSF53448">
    <property type="entry name" value="Nucleotide-diphospho-sugar transferases"/>
    <property type="match status" value="1"/>
</dbReference>
<dbReference type="Proteomes" id="UP000223913">
    <property type="component" value="Unassembled WGS sequence"/>
</dbReference>
<gene>
    <name evidence="2" type="ORF">CRP01_36305</name>
</gene>
<dbReference type="OrthoDB" id="9801954at2"/>
<dbReference type="InterPro" id="IPR029044">
    <property type="entry name" value="Nucleotide-diphossugar_trans"/>
</dbReference>
<dbReference type="Pfam" id="PF00535">
    <property type="entry name" value="Glycos_transf_2"/>
    <property type="match status" value="1"/>
</dbReference>
<organism evidence="2 3">
    <name type="scientific">Flavilitoribacter nigricans (strain ATCC 23147 / DSM 23189 / NBRC 102662 / NCIMB 1420 / SS-2)</name>
    <name type="common">Lewinella nigricans</name>
    <dbReference type="NCBI Taxonomy" id="1122177"/>
    <lineage>
        <taxon>Bacteria</taxon>
        <taxon>Pseudomonadati</taxon>
        <taxon>Bacteroidota</taxon>
        <taxon>Saprospiria</taxon>
        <taxon>Saprospirales</taxon>
        <taxon>Lewinellaceae</taxon>
        <taxon>Flavilitoribacter</taxon>
    </lineage>
</organism>
<dbReference type="AlphaFoldDB" id="A0A2D0MZL5"/>
<accession>A0A2D0MZL5</accession>